<dbReference type="PROSITE" id="PS51257">
    <property type="entry name" value="PROKAR_LIPOPROTEIN"/>
    <property type="match status" value="1"/>
</dbReference>
<evidence type="ECO:0000259" key="8">
    <source>
        <dbReference type="Pfam" id="PF14322"/>
    </source>
</evidence>
<name>A0A0F5JR88_9BACT</name>
<evidence type="ECO:0000256" key="3">
    <source>
        <dbReference type="ARBA" id="ARBA00022729"/>
    </source>
</evidence>
<feature type="domain" description="SusD-like N-terminal" evidence="8">
    <location>
        <begin position="22"/>
        <end position="223"/>
    </location>
</feature>
<keyword evidence="4" id="KW-0472">Membrane</keyword>
<dbReference type="Gene3D" id="1.25.40.390">
    <property type="match status" value="1"/>
</dbReference>
<dbReference type="InterPro" id="IPR033985">
    <property type="entry name" value="SusD-like_N"/>
</dbReference>
<dbReference type="Pfam" id="PF07980">
    <property type="entry name" value="SusD_RagB"/>
    <property type="match status" value="1"/>
</dbReference>
<feature type="domain" description="RagB/SusD" evidence="7">
    <location>
        <begin position="311"/>
        <end position="620"/>
    </location>
</feature>
<dbReference type="Proteomes" id="UP000033047">
    <property type="component" value="Unassembled WGS sequence"/>
</dbReference>
<evidence type="ECO:0000259" key="7">
    <source>
        <dbReference type="Pfam" id="PF07980"/>
    </source>
</evidence>
<dbReference type="PATRIC" id="fig|927665.4.peg.490"/>
<keyword evidence="5" id="KW-0998">Cell outer membrane</keyword>
<comment type="caution">
    <text evidence="9">The sequence shown here is derived from an EMBL/GenBank/DDBJ whole genome shotgun (WGS) entry which is preliminary data.</text>
</comment>
<evidence type="ECO:0000256" key="2">
    <source>
        <dbReference type="ARBA" id="ARBA00006275"/>
    </source>
</evidence>
<comment type="similarity">
    <text evidence="2">Belongs to the SusD family.</text>
</comment>
<evidence type="ECO:0000256" key="5">
    <source>
        <dbReference type="ARBA" id="ARBA00023237"/>
    </source>
</evidence>
<dbReference type="GO" id="GO:0009279">
    <property type="term" value="C:cell outer membrane"/>
    <property type="evidence" value="ECO:0007669"/>
    <property type="project" value="UniProtKB-SubCell"/>
</dbReference>
<dbReference type="EMBL" id="AQHV01000001">
    <property type="protein sequence ID" value="KKB60209.1"/>
    <property type="molecule type" value="Genomic_DNA"/>
</dbReference>
<accession>A0A0F5JR88</accession>
<feature type="chain" id="PRO_5002490439" description="RagB/SusD domain-containing protein" evidence="6">
    <location>
        <begin position="25"/>
        <end position="622"/>
    </location>
</feature>
<evidence type="ECO:0000256" key="6">
    <source>
        <dbReference type="SAM" id="SignalP"/>
    </source>
</evidence>
<organism evidence="9 10">
    <name type="scientific">Parabacteroides goldsteinii DSM 19448 = WAL 12034</name>
    <dbReference type="NCBI Taxonomy" id="927665"/>
    <lineage>
        <taxon>Bacteria</taxon>
        <taxon>Pseudomonadati</taxon>
        <taxon>Bacteroidota</taxon>
        <taxon>Bacteroidia</taxon>
        <taxon>Bacteroidales</taxon>
        <taxon>Tannerellaceae</taxon>
        <taxon>Parabacteroides</taxon>
    </lineage>
</organism>
<evidence type="ECO:0000256" key="4">
    <source>
        <dbReference type="ARBA" id="ARBA00023136"/>
    </source>
</evidence>
<evidence type="ECO:0000313" key="9">
    <source>
        <dbReference type="EMBL" id="KKB60209.1"/>
    </source>
</evidence>
<dbReference type="HOGENOM" id="CLU_015553_0_3_10"/>
<reference evidence="9 10" key="1">
    <citation type="submission" date="2013-04" db="EMBL/GenBank/DDBJ databases">
        <title>The Genome Sequence of Parabacteroides goldsteinii DSM 19448.</title>
        <authorList>
            <consortium name="The Broad Institute Genomics Platform"/>
            <person name="Earl A."/>
            <person name="Ward D."/>
            <person name="Feldgarden M."/>
            <person name="Gevers D."/>
            <person name="Martens E."/>
            <person name="Sakamoto M."/>
            <person name="Benno Y."/>
            <person name="Song Y."/>
            <person name="Liu C."/>
            <person name="Lee J."/>
            <person name="Bolanos M."/>
            <person name="Vaisanen M.L."/>
            <person name="Finegold S.M."/>
            <person name="Walker B."/>
            <person name="Young S."/>
            <person name="Zeng Q."/>
            <person name="Gargeya S."/>
            <person name="Fitzgerald M."/>
            <person name="Haas B."/>
            <person name="Abouelleil A."/>
            <person name="Allen A.W."/>
            <person name="Alvarado L."/>
            <person name="Arachchi H.M."/>
            <person name="Berlin A.M."/>
            <person name="Chapman S.B."/>
            <person name="Gainer-Dewar J."/>
            <person name="Goldberg J."/>
            <person name="Griggs A."/>
            <person name="Gujja S."/>
            <person name="Hansen M."/>
            <person name="Howarth C."/>
            <person name="Imamovic A."/>
            <person name="Ireland A."/>
            <person name="Larimer J."/>
            <person name="McCowan C."/>
            <person name="Murphy C."/>
            <person name="Pearson M."/>
            <person name="Poon T.W."/>
            <person name="Priest M."/>
            <person name="Roberts A."/>
            <person name="Saif S."/>
            <person name="Shea T."/>
            <person name="Sisk P."/>
            <person name="Sykes S."/>
            <person name="Wortman J."/>
            <person name="Nusbaum C."/>
            <person name="Birren B."/>
        </authorList>
    </citation>
    <scope>NUCLEOTIDE SEQUENCE [LARGE SCALE GENOMIC DNA]</scope>
    <source>
        <strain evidence="9 10">DSM 19448</strain>
    </source>
</reference>
<feature type="signal peptide" evidence="6">
    <location>
        <begin position="1"/>
        <end position="24"/>
    </location>
</feature>
<dbReference type="SUPFAM" id="SSF48452">
    <property type="entry name" value="TPR-like"/>
    <property type="match status" value="1"/>
</dbReference>
<gene>
    <name evidence="9" type="ORF">HMPREF1535_00486</name>
</gene>
<evidence type="ECO:0000313" key="10">
    <source>
        <dbReference type="Proteomes" id="UP000033047"/>
    </source>
</evidence>
<dbReference type="RefSeq" id="WP_046146371.1">
    <property type="nucleotide sequence ID" value="NZ_KQ033912.1"/>
</dbReference>
<dbReference type="InterPro" id="IPR011990">
    <property type="entry name" value="TPR-like_helical_dom_sf"/>
</dbReference>
<comment type="subcellular location">
    <subcellularLocation>
        <location evidence="1">Cell outer membrane</location>
    </subcellularLocation>
</comment>
<evidence type="ECO:0008006" key="11">
    <source>
        <dbReference type="Google" id="ProtNLM"/>
    </source>
</evidence>
<sequence>MKKANILCLLSVALLTVSCSTDFLDTKSQTEIMADDIWKEKSLAEAYMYDIYFAFQDAGFTEELQASACDEAMFTHGREFVETNAGAVTDVNLGWFSKTQSGHQWQRLYLNIRSCNDFIEHVDDATFADDAKKQLKGEAYFLRAYFLHRLTRGFGGVPIQLKVTQLTDDPESFLLSRSSYTDCIGQVLDDIDKAAECLKDHTFDNTQKGRATLAAVKALKVRVLTDAASDLHDQATASAKSSLLASYKNSELLFYTQGSRTERWQAVKVAAKDLLDNPMGHAIPTYGGTGLSTEEKAQAIWRFFLAESADHIFSRYFIDTKDESGTKMPIFNGPSGYHGWGGNTPVQDLVDAFAMEDGSKFDWNNSQHANNPYGNREPRFYATIMYDGMQWIQRPDDYASIEPTGKIQTGYYQLDPSVTDDSKFYAGMDSRSGGGENWNATYTGYYLKKYINPADGDHRNKINAVFPFIRLSEVYFCYIEACIELGELDEAKKYLNEYREHVNLPAVTTNNKDELRKIYQNERRLEFSFEEIRYWDVRRWMTAPDLPGLNSLKGIRVTATLKSGAGVQYKYTADPDIWNMHYKVIDLNNEGRQFVDKCYFLPIMRDEKNSNPNLIQNPGYEN</sequence>
<keyword evidence="3 6" id="KW-0732">Signal</keyword>
<proteinExistence type="inferred from homology"/>
<evidence type="ECO:0000256" key="1">
    <source>
        <dbReference type="ARBA" id="ARBA00004442"/>
    </source>
</evidence>
<dbReference type="AlphaFoldDB" id="A0A0F5JR88"/>
<dbReference type="InterPro" id="IPR012944">
    <property type="entry name" value="SusD_RagB_dom"/>
</dbReference>
<dbReference type="STRING" id="927665.HMPREF1535_00486"/>
<protein>
    <recommendedName>
        <fullName evidence="11">RagB/SusD domain-containing protein</fullName>
    </recommendedName>
</protein>
<dbReference type="Pfam" id="PF14322">
    <property type="entry name" value="SusD-like_3"/>
    <property type="match status" value="1"/>
</dbReference>